<dbReference type="EMBL" id="JARKIB010000010">
    <property type="protein sequence ID" value="KAJ7775334.1"/>
    <property type="molecule type" value="Genomic_DNA"/>
</dbReference>
<dbReference type="Proteomes" id="UP001215598">
    <property type="component" value="Unassembled WGS sequence"/>
</dbReference>
<proteinExistence type="inferred from homology"/>
<dbReference type="InterPro" id="IPR043129">
    <property type="entry name" value="ATPase_NBD"/>
</dbReference>
<keyword evidence="6" id="KW-1185">Reference proteome</keyword>
<evidence type="ECO:0000256" key="1">
    <source>
        <dbReference type="ARBA" id="ARBA00007381"/>
    </source>
</evidence>
<dbReference type="PANTHER" id="PTHR19375">
    <property type="entry name" value="HEAT SHOCK PROTEIN 70KDA"/>
    <property type="match status" value="1"/>
</dbReference>
<dbReference type="Gene3D" id="2.60.34.10">
    <property type="entry name" value="Substrate Binding Domain Of DNAk, Chain A, domain 1"/>
    <property type="match status" value="1"/>
</dbReference>
<evidence type="ECO:0000256" key="4">
    <source>
        <dbReference type="RuleBase" id="RU003322"/>
    </source>
</evidence>
<reference evidence="5" key="1">
    <citation type="submission" date="2023-03" db="EMBL/GenBank/DDBJ databases">
        <title>Massive genome expansion in bonnet fungi (Mycena s.s.) driven by repeated elements and novel gene families across ecological guilds.</title>
        <authorList>
            <consortium name="Lawrence Berkeley National Laboratory"/>
            <person name="Harder C.B."/>
            <person name="Miyauchi S."/>
            <person name="Viragh M."/>
            <person name="Kuo A."/>
            <person name="Thoen E."/>
            <person name="Andreopoulos B."/>
            <person name="Lu D."/>
            <person name="Skrede I."/>
            <person name="Drula E."/>
            <person name="Henrissat B."/>
            <person name="Morin E."/>
            <person name="Kohler A."/>
            <person name="Barry K."/>
            <person name="LaButti K."/>
            <person name="Morin E."/>
            <person name="Salamov A."/>
            <person name="Lipzen A."/>
            <person name="Mereny Z."/>
            <person name="Hegedus B."/>
            <person name="Baldrian P."/>
            <person name="Stursova M."/>
            <person name="Weitz H."/>
            <person name="Taylor A."/>
            <person name="Grigoriev I.V."/>
            <person name="Nagy L.G."/>
            <person name="Martin F."/>
            <person name="Kauserud H."/>
        </authorList>
    </citation>
    <scope>NUCLEOTIDE SEQUENCE</scope>
    <source>
        <strain evidence="5">CBHHK182m</strain>
    </source>
</reference>
<dbReference type="PRINTS" id="PR00301">
    <property type="entry name" value="HEATSHOCK70"/>
</dbReference>
<name>A0AAD7K245_9AGAR</name>
<dbReference type="InterPro" id="IPR029047">
    <property type="entry name" value="HSP70_peptide-bd_sf"/>
</dbReference>
<keyword evidence="2 4" id="KW-0547">Nucleotide-binding</keyword>
<dbReference type="GO" id="GO:0140662">
    <property type="term" value="F:ATP-dependent protein folding chaperone"/>
    <property type="evidence" value="ECO:0007669"/>
    <property type="project" value="InterPro"/>
</dbReference>
<dbReference type="GO" id="GO:0005524">
    <property type="term" value="F:ATP binding"/>
    <property type="evidence" value="ECO:0007669"/>
    <property type="project" value="UniProtKB-KW"/>
</dbReference>
<gene>
    <name evidence="5" type="ORF">B0H16DRAFT_1879768</name>
</gene>
<dbReference type="Gene3D" id="3.30.420.40">
    <property type="match status" value="2"/>
</dbReference>
<evidence type="ECO:0000256" key="2">
    <source>
        <dbReference type="ARBA" id="ARBA00022741"/>
    </source>
</evidence>
<dbReference type="SUPFAM" id="SSF53067">
    <property type="entry name" value="Actin-like ATPase domain"/>
    <property type="match status" value="2"/>
</dbReference>
<accession>A0AAD7K245</accession>
<dbReference type="AlphaFoldDB" id="A0AAD7K245"/>
<dbReference type="Pfam" id="PF00012">
    <property type="entry name" value="HSP70"/>
    <property type="match status" value="1"/>
</dbReference>
<evidence type="ECO:0000256" key="3">
    <source>
        <dbReference type="ARBA" id="ARBA00022840"/>
    </source>
</evidence>
<evidence type="ECO:0000313" key="5">
    <source>
        <dbReference type="EMBL" id="KAJ7775334.1"/>
    </source>
</evidence>
<dbReference type="SUPFAM" id="SSF100920">
    <property type="entry name" value="Heat shock protein 70kD (HSP70), peptide-binding domain"/>
    <property type="match status" value="1"/>
</dbReference>
<dbReference type="FunFam" id="3.30.420.40:FF:000028">
    <property type="entry name" value="heat shock 70 kDa protein-like"/>
    <property type="match status" value="1"/>
</dbReference>
<dbReference type="Gene3D" id="3.90.640.10">
    <property type="entry name" value="Actin, Chain A, domain 4"/>
    <property type="match status" value="1"/>
</dbReference>
<comment type="caution">
    <text evidence="5">The sequence shown here is derived from an EMBL/GenBank/DDBJ whole genome shotgun (WGS) entry which is preliminary data.</text>
</comment>
<sequence length="632" mass="69439">MPDSLSCGAFLLALTVYGLRIIILVRTAQETPQTPLQWGQTGPIIGLDIGTTSSRVGVITAQRRVVIFRDYDAFRSDVPSTVNGSACTDPHNEPITFLNGKISGATSSASTGQEACMDQDTHSTESESQIRALTAVAEQVRTVAEEFHNSRISQAVIAIPIDYPEDKRRWIRRAALLAGLSPVRLLDESVAVALAYGLDTLRSESYAFVLDVGLVIRASLLHIVDGDIEVISAVQNDTVGGDALNRVLFNHIAKLHRESEGIALDALQTLVLQDQVEMAKITLSSKNDAVVAVPVDDRWTLTPISVANFEDITSNLVDTIVNWAVDETLSRAGLPRRMITHVILTGGSVHIPALRDRVFASFPRVIPLSSRETFPNDAVVYGATIFAQRLARGLVREEDKLYVQNVTPLAFSIETADGSLSTLIYANSPLPATRTRSLDLRSGEVRIFTGGRPSQPKELELIGMITLPRDMNATRIQITLAFSPYGVLNVTAVDRLGRSHSSLIEPRRPYQSEIDQMDANAAEMKLWKENFRGHVASALPVLRRQFHRMGKSHPQRGVRAQIVEAVTALEVWIDEEMMSASENQLVAKLKGGQDSTLATEDPTAILELEVLLRQDIELEKTAASSLRSRFWR</sequence>
<protein>
    <submittedName>
        <fullName evidence="5">Hsp70 protein-domain-containing protein</fullName>
    </submittedName>
</protein>
<evidence type="ECO:0000313" key="6">
    <source>
        <dbReference type="Proteomes" id="UP001215598"/>
    </source>
</evidence>
<comment type="similarity">
    <text evidence="1 4">Belongs to the heat shock protein 70 family.</text>
</comment>
<keyword evidence="3 4" id="KW-0067">ATP-binding</keyword>
<dbReference type="InterPro" id="IPR013126">
    <property type="entry name" value="Hsp_70_fam"/>
</dbReference>
<organism evidence="5 6">
    <name type="scientific">Mycena metata</name>
    <dbReference type="NCBI Taxonomy" id="1033252"/>
    <lineage>
        <taxon>Eukaryota</taxon>
        <taxon>Fungi</taxon>
        <taxon>Dikarya</taxon>
        <taxon>Basidiomycota</taxon>
        <taxon>Agaricomycotina</taxon>
        <taxon>Agaricomycetes</taxon>
        <taxon>Agaricomycetidae</taxon>
        <taxon>Agaricales</taxon>
        <taxon>Marasmiineae</taxon>
        <taxon>Mycenaceae</taxon>
        <taxon>Mycena</taxon>
    </lineage>
</organism>